<dbReference type="EMBL" id="MF448572">
    <property type="protein sequence ID" value="ASZ71042.1"/>
    <property type="molecule type" value="Genomic_DNA"/>
</dbReference>
<keyword evidence="1" id="KW-0472">Membrane</keyword>
<accession>A0A343JNG9</accession>
<keyword evidence="1" id="KW-0812">Transmembrane</keyword>
<keyword evidence="1" id="KW-1133">Transmembrane helix</keyword>
<evidence type="ECO:0000256" key="1">
    <source>
        <dbReference type="SAM" id="Phobius"/>
    </source>
</evidence>
<proteinExistence type="predicted"/>
<protein>
    <submittedName>
        <fullName evidence="2">Middle expressed protein 5</fullName>
    </submittedName>
</protein>
<keyword evidence="3" id="KW-1185">Reference proteome</keyword>
<organism evidence="2 3">
    <name type="scientific">Lactococcus phage 96603</name>
    <dbReference type="NCBI Taxonomy" id="2029676"/>
    <lineage>
        <taxon>Viruses</taxon>
        <taxon>Duplodnaviria</taxon>
        <taxon>Heunggongvirae</taxon>
        <taxon>Uroviricota</taxon>
        <taxon>Caudoviricetes</taxon>
        <taxon>Skunavirus</taxon>
        <taxon>Skunavirus sv96603</taxon>
    </lineage>
</organism>
<name>A0A343JNG9_9CAUD</name>
<gene>
    <name evidence="2" type="ORF">96603_50</name>
</gene>
<sequence>MIILSLFIIMLFISPSIALLLLLLVINPVFALLWLLVWLAIKL</sequence>
<dbReference type="Proteomes" id="UP000256688">
    <property type="component" value="Segment"/>
</dbReference>
<feature type="transmembrane region" description="Helical" evidence="1">
    <location>
        <begin position="6"/>
        <end position="39"/>
    </location>
</feature>
<reference evidence="2 3" key="1">
    <citation type="submission" date="2017-07" db="EMBL/GenBank/DDBJ databases">
        <title>Comparative genome analysis of lactococcal phages belonging to the virulent 936 group.</title>
        <authorList>
            <person name="Oliveira J."/>
        </authorList>
    </citation>
    <scope>NUCLEOTIDE SEQUENCE [LARGE SCALE GENOMIC DNA]</scope>
</reference>
<evidence type="ECO:0000313" key="3">
    <source>
        <dbReference type="Proteomes" id="UP000256688"/>
    </source>
</evidence>
<evidence type="ECO:0000313" key="2">
    <source>
        <dbReference type="EMBL" id="ASZ71042.1"/>
    </source>
</evidence>